<gene>
    <name evidence="2" type="ORF">CR155_12620</name>
</gene>
<accession>A0A2N4UF70</accession>
<feature type="transmembrane region" description="Helical" evidence="1">
    <location>
        <begin position="6"/>
        <end position="34"/>
    </location>
</feature>
<reference evidence="2 3" key="1">
    <citation type="submission" date="2017-10" db="EMBL/GenBank/DDBJ databases">
        <title>Two draft genome sequences of Pusillimonas sp. strains isolated from a nitrate- and radionuclide-contaminated groundwater in Russia.</title>
        <authorList>
            <person name="Grouzdev D.S."/>
            <person name="Tourova T.P."/>
            <person name="Goeva M.A."/>
            <person name="Babich T.L."/>
            <person name="Sokolova D.S."/>
            <person name="Abdullin R."/>
            <person name="Poltaraus A.B."/>
            <person name="Toshchakov S.V."/>
            <person name="Nazina T.N."/>
        </authorList>
    </citation>
    <scope>NUCLEOTIDE SEQUENCE [LARGE SCALE GENOMIC DNA]</scope>
    <source>
        <strain evidence="2 3">JR1/69-2-13</strain>
    </source>
</reference>
<name>A0A2N4UF70_9BURK</name>
<dbReference type="PANTHER" id="PTHR34703:SF1">
    <property type="entry name" value="ANTIPORTER SUBUNIT MNHG2-RELATED"/>
    <property type="match status" value="1"/>
</dbReference>
<dbReference type="GO" id="GO:0015385">
    <property type="term" value="F:sodium:proton antiporter activity"/>
    <property type="evidence" value="ECO:0007669"/>
    <property type="project" value="TreeGrafter"/>
</dbReference>
<dbReference type="InterPro" id="IPR005133">
    <property type="entry name" value="PhaG_MnhG_YufB"/>
</dbReference>
<keyword evidence="1" id="KW-1133">Transmembrane helix</keyword>
<keyword evidence="1" id="KW-0472">Membrane</keyword>
<sequence>MMDTLPIWVSIPASLFLIISGLLTLIGSVGLLRLNKFYCRIHAPTLGNTLGVFGMVMASILVSSALEERIVVHQILLTVFLIITAPVSTMLLMRAAIRRKLRVEQKENEGE</sequence>
<comment type="caution">
    <text evidence="2">The sequence shown here is derived from an EMBL/GenBank/DDBJ whole genome shotgun (WGS) entry which is preliminary data.</text>
</comment>
<dbReference type="Proteomes" id="UP000234328">
    <property type="component" value="Unassembled WGS sequence"/>
</dbReference>
<evidence type="ECO:0000313" key="2">
    <source>
        <dbReference type="EMBL" id="PLC53650.1"/>
    </source>
</evidence>
<dbReference type="NCBIfam" id="TIGR01300">
    <property type="entry name" value="CPA3_mnhG_phaG"/>
    <property type="match status" value="1"/>
</dbReference>
<keyword evidence="1" id="KW-0812">Transmembrane</keyword>
<dbReference type="EMBL" id="PDNV01000007">
    <property type="protein sequence ID" value="PLC53650.1"/>
    <property type="molecule type" value="Genomic_DNA"/>
</dbReference>
<protein>
    <submittedName>
        <fullName evidence="2">Cation:proton antiporter</fullName>
    </submittedName>
</protein>
<dbReference type="RefSeq" id="WP_102070373.1">
    <property type="nucleotide sequence ID" value="NZ_PDNV01000007.1"/>
</dbReference>
<feature type="transmembrane region" description="Helical" evidence="1">
    <location>
        <begin position="46"/>
        <end position="66"/>
    </location>
</feature>
<dbReference type="PANTHER" id="PTHR34703">
    <property type="entry name" value="ANTIPORTER SUBUNIT MNHG2-RELATED"/>
    <property type="match status" value="1"/>
</dbReference>
<organism evidence="2 3">
    <name type="scientific">Pollutimonas nitritireducens</name>
    <dbReference type="NCBI Taxonomy" id="2045209"/>
    <lineage>
        <taxon>Bacteria</taxon>
        <taxon>Pseudomonadati</taxon>
        <taxon>Pseudomonadota</taxon>
        <taxon>Betaproteobacteria</taxon>
        <taxon>Burkholderiales</taxon>
        <taxon>Alcaligenaceae</taxon>
        <taxon>Pollutimonas</taxon>
    </lineage>
</organism>
<evidence type="ECO:0000313" key="3">
    <source>
        <dbReference type="Proteomes" id="UP000234328"/>
    </source>
</evidence>
<dbReference type="Pfam" id="PF03334">
    <property type="entry name" value="PhaG_MnhG_YufB"/>
    <property type="match status" value="1"/>
</dbReference>
<dbReference type="AlphaFoldDB" id="A0A2N4UF70"/>
<evidence type="ECO:0000256" key="1">
    <source>
        <dbReference type="SAM" id="Phobius"/>
    </source>
</evidence>
<feature type="transmembrane region" description="Helical" evidence="1">
    <location>
        <begin position="72"/>
        <end position="92"/>
    </location>
</feature>
<keyword evidence="3" id="KW-1185">Reference proteome</keyword>
<proteinExistence type="predicted"/>
<dbReference type="OrthoDB" id="9813804at2"/>